<dbReference type="Pfam" id="PF00392">
    <property type="entry name" value="GntR"/>
    <property type="match status" value="1"/>
</dbReference>
<comment type="caution">
    <text evidence="5">The sequence shown here is derived from an EMBL/GenBank/DDBJ whole genome shotgun (WGS) entry which is preliminary data.</text>
</comment>
<gene>
    <name evidence="5" type="ORF">HXX76_016345</name>
</gene>
<dbReference type="InterPro" id="IPR008920">
    <property type="entry name" value="TF_FadR/GntR_C"/>
</dbReference>
<dbReference type="PROSITE" id="PS50949">
    <property type="entry name" value="HTH_GNTR"/>
    <property type="match status" value="1"/>
</dbReference>
<accession>A0A835SGC3</accession>
<dbReference type="SMART" id="SM00419">
    <property type="entry name" value="HTH_CRP"/>
    <property type="match status" value="1"/>
</dbReference>
<dbReference type="PANTHER" id="PTHR43537:SF5">
    <property type="entry name" value="UXU OPERON TRANSCRIPTIONAL REGULATOR"/>
    <property type="match status" value="1"/>
</dbReference>
<dbReference type="InterPro" id="IPR011711">
    <property type="entry name" value="GntR_C"/>
</dbReference>
<dbReference type="GO" id="GO:0003677">
    <property type="term" value="F:DNA binding"/>
    <property type="evidence" value="ECO:0007669"/>
    <property type="project" value="UniProtKB-KW"/>
</dbReference>
<dbReference type="GO" id="GO:0003700">
    <property type="term" value="F:DNA-binding transcription factor activity"/>
    <property type="evidence" value="ECO:0007669"/>
    <property type="project" value="InterPro"/>
</dbReference>
<dbReference type="Pfam" id="PF07729">
    <property type="entry name" value="FCD"/>
    <property type="match status" value="1"/>
</dbReference>
<keyword evidence="3" id="KW-0804">Transcription</keyword>
<evidence type="ECO:0000313" key="6">
    <source>
        <dbReference type="Proteomes" id="UP000650467"/>
    </source>
</evidence>
<dbReference type="Gene3D" id="1.10.10.10">
    <property type="entry name" value="Winged helix-like DNA-binding domain superfamily/Winged helix DNA-binding domain"/>
    <property type="match status" value="1"/>
</dbReference>
<dbReference type="Gene3D" id="1.20.120.530">
    <property type="entry name" value="GntR ligand-binding domain-like"/>
    <property type="match status" value="1"/>
</dbReference>
<dbReference type="OrthoDB" id="8300014at2759"/>
<dbReference type="SUPFAM" id="SSF46785">
    <property type="entry name" value="Winged helix' DNA-binding domain"/>
    <property type="match status" value="1"/>
</dbReference>
<proteinExistence type="predicted"/>
<dbReference type="InterPro" id="IPR036390">
    <property type="entry name" value="WH_DNA-bd_sf"/>
</dbReference>
<dbReference type="PANTHER" id="PTHR43537">
    <property type="entry name" value="TRANSCRIPTIONAL REGULATOR, GNTR FAMILY"/>
    <property type="match status" value="1"/>
</dbReference>
<name>A0A835SGC3_CHLIN</name>
<dbReference type="SUPFAM" id="SSF48008">
    <property type="entry name" value="GntR ligand-binding domain-like"/>
    <property type="match status" value="1"/>
</dbReference>
<organism evidence="5 6">
    <name type="scientific">Chlamydomonas incerta</name>
    <dbReference type="NCBI Taxonomy" id="51695"/>
    <lineage>
        <taxon>Eukaryota</taxon>
        <taxon>Viridiplantae</taxon>
        <taxon>Chlorophyta</taxon>
        <taxon>core chlorophytes</taxon>
        <taxon>Chlorophyceae</taxon>
        <taxon>CS clade</taxon>
        <taxon>Chlamydomonadales</taxon>
        <taxon>Chlamydomonadaceae</taxon>
        <taxon>Chlamydomonas</taxon>
    </lineage>
</organism>
<dbReference type="AlphaFoldDB" id="A0A835SGC3"/>
<evidence type="ECO:0000256" key="2">
    <source>
        <dbReference type="ARBA" id="ARBA00023125"/>
    </source>
</evidence>
<dbReference type="PRINTS" id="PR00035">
    <property type="entry name" value="HTHGNTR"/>
</dbReference>
<evidence type="ECO:0000256" key="3">
    <source>
        <dbReference type="ARBA" id="ARBA00023163"/>
    </source>
</evidence>
<keyword evidence="2" id="KW-0238">DNA-binding</keyword>
<dbReference type="EMBL" id="JAEHOC010000438">
    <property type="protein sequence ID" value="KAG2421969.1"/>
    <property type="molecule type" value="Genomic_DNA"/>
</dbReference>
<dbReference type="InterPro" id="IPR000524">
    <property type="entry name" value="Tscrpt_reg_HTH_GntR"/>
</dbReference>
<dbReference type="InterPro" id="IPR036388">
    <property type="entry name" value="WH-like_DNA-bd_sf"/>
</dbReference>
<evidence type="ECO:0000259" key="4">
    <source>
        <dbReference type="PROSITE" id="PS50949"/>
    </source>
</evidence>
<dbReference type="SMART" id="SM00895">
    <property type="entry name" value="FCD"/>
    <property type="match status" value="1"/>
</dbReference>
<protein>
    <recommendedName>
        <fullName evidence="4">HTH gntR-type domain-containing protein</fullName>
    </recommendedName>
</protein>
<sequence length="243" mass="27243">MNFTKLKVARAYEAVQQALEEAILSGALAPGEPLPTETELAEKFGVTRHTVREGMRALEQSGLVKRDAGRRLHVTRPKHDALATQNSRALLMQQVSFREIWEVAMQLELLAMDLLEGRVDDALVEKLQANVTAMAEALDKGETISDLDVEFHALLAHATGNRVLLMSREPVSLLFYPSLDRLFTHPKTRDRSPWRILEAHRAIVEALARRDLAGAKLWMERHMADFRRGYEHAGLPLDAPIGG</sequence>
<dbReference type="SMART" id="SM00345">
    <property type="entry name" value="HTH_GNTR"/>
    <property type="match status" value="1"/>
</dbReference>
<keyword evidence="6" id="KW-1185">Reference proteome</keyword>
<feature type="domain" description="HTH gntR-type" evidence="4">
    <location>
        <begin position="9"/>
        <end position="77"/>
    </location>
</feature>
<evidence type="ECO:0000313" key="5">
    <source>
        <dbReference type="EMBL" id="KAG2421969.1"/>
    </source>
</evidence>
<reference evidence="5" key="1">
    <citation type="journal article" date="2020" name="bioRxiv">
        <title>Comparative genomics of Chlamydomonas.</title>
        <authorList>
            <person name="Craig R.J."/>
            <person name="Hasan A.R."/>
            <person name="Ness R.W."/>
            <person name="Keightley P.D."/>
        </authorList>
    </citation>
    <scope>NUCLEOTIDE SEQUENCE</scope>
    <source>
        <strain evidence="5">SAG 7.73</strain>
    </source>
</reference>
<dbReference type="CDD" id="cd07377">
    <property type="entry name" value="WHTH_GntR"/>
    <property type="match status" value="1"/>
</dbReference>
<dbReference type="InterPro" id="IPR012318">
    <property type="entry name" value="HTH_CRP"/>
</dbReference>
<evidence type="ECO:0000256" key="1">
    <source>
        <dbReference type="ARBA" id="ARBA00023015"/>
    </source>
</evidence>
<keyword evidence="1" id="KW-0805">Transcription regulation</keyword>
<dbReference type="Proteomes" id="UP000650467">
    <property type="component" value="Unassembled WGS sequence"/>
</dbReference>